<comment type="caution">
    <text evidence="4">The sequence shown here is derived from an EMBL/GenBank/DDBJ whole genome shotgun (WGS) entry which is preliminary data.</text>
</comment>
<accession>A0AAP6ELC7</accession>
<dbReference type="GO" id="GO:0006351">
    <property type="term" value="P:DNA-templated transcription"/>
    <property type="evidence" value="ECO:0007669"/>
    <property type="project" value="TreeGrafter"/>
</dbReference>
<dbReference type="Proteomes" id="UP001272987">
    <property type="component" value="Unassembled WGS sequence"/>
</dbReference>
<dbReference type="SUPFAM" id="SSF53850">
    <property type="entry name" value="Periplasmic binding protein-like II"/>
    <property type="match status" value="1"/>
</dbReference>
<feature type="compositionally biased region" description="Basic residues" evidence="2">
    <location>
        <begin position="260"/>
        <end position="273"/>
    </location>
</feature>
<dbReference type="PROSITE" id="PS50931">
    <property type="entry name" value="HTH_LYSR"/>
    <property type="match status" value="1"/>
</dbReference>
<evidence type="ECO:0000313" key="7">
    <source>
        <dbReference type="Proteomes" id="UP001282288"/>
    </source>
</evidence>
<proteinExistence type="inferred from homology"/>
<protein>
    <submittedName>
        <fullName evidence="4">LysR family transcriptional regulator</fullName>
    </submittedName>
</protein>
<evidence type="ECO:0000313" key="5">
    <source>
        <dbReference type="EMBL" id="MDX3025886.1"/>
    </source>
</evidence>
<dbReference type="Gene3D" id="3.40.190.290">
    <property type="match status" value="1"/>
</dbReference>
<dbReference type="GO" id="GO:0003700">
    <property type="term" value="F:DNA-binding transcription factor activity"/>
    <property type="evidence" value="ECO:0007669"/>
    <property type="project" value="InterPro"/>
</dbReference>
<dbReference type="PANTHER" id="PTHR30537">
    <property type="entry name" value="HTH-TYPE TRANSCRIPTIONAL REGULATOR"/>
    <property type="match status" value="1"/>
</dbReference>
<dbReference type="InterPro" id="IPR036388">
    <property type="entry name" value="WH-like_DNA-bd_sf"/>
</dbReference>
<dbReference type="Proteomes" id="UP001282288">
    <property type="component" value="Unassembled WGS sequence"/>
</dbReference>
<dbReference type="GeneID" id="69809210"/>
<dbReference type="SUPFAM" id="SSF46785">
    <property type="entry name" value="Winged helix' DNA-binding domain"/>
    <property type="match status" value="1"/>
</dbReference>
<dbReference type="GO" id="GO:0043565">
    <property type="term" value="F:sequence-specific DNA binding"/>
    <property type="evidence" value="ECO:0007669"/>
    <property type="project" value="TreeGrafter"/>
</dbReference>
<feature type="region of interest" description="Disordered" evidence="2">
    <location>
        <begin position="260"/>
        <end position="296"/>
    </location>
</feature>
<evidence type="ECO:0000259" key="3">
    <source>
        <dbReference type="PROSITE" id="PS50931"/>
    </source>
</evidence>
<dbReference type="Pfam" id="PF00126">
    <property type="entry name" value="HTH_1"/>
    <property type="match status" value="1"/>
</dbReference>
<feature type="domain" description="HTH lysR-type" evidence="3">
    <location>
        <begin position="18"/>
        <end position="66"/>
    </location>
</feature>
<dbReference type="InterPro" id="IPR036390">
    <property type="entry name" value="WH_DNA-bd_sf"/>
</dbReference>
<name>A0AAP6ELC7_9ACTN</name>
<dbReference type="PANTHER" id="PTHR30537:SF3">
    <property type="entry name" value="TRANSCRIPTIONAL REGULATORY PROTEIN"/>
    <property type="match status" value="1"/>
</dbReference>
<evidence type="ECO:0000256" key="2">
    <source>
        <dbReference type="SAM" id="MobiDB-lite"/>
    </source>
</evidence>
<dbReference type="RefSeq" id="WP_078481541.1">
    <property type="nucleotide sequence ID" value="NZ_BCML01000081.1"/>
</dbReference>
<evidence type="ECO:0000313" key="6">
    <source>
        <dbReference type="Proteomes" id="UP001272987"/>
    </source>
</evidence>
<keyword evidence="6" id="KW-1185">Reference proteome</keyword>
<dbReference type="AlphaFoldDB" id="A0AAP6ELC7"/>
<comment type="similarity">
    <text evidence="1">Belongs to the LysR transcriptional regulatory family.</text>
</comment>
<gene>
    <name evidence="4" type="ORF">PV399_43460</name>
    <name evidence="5" type="ORF">PV666_49735</name>
</gene>
<evidence type="ECO:0000256" key="1">
    <source>
        <dbReference type="ARBA" id="ARBA00009437"/>
    </source>
</evidence>
<organism evidence="4 7">
    <name type="scientific">Streptomyces acidiscabies</name>
    <dbReference type="NCBI Taxonomy" id="42234"/>
    <lineage>
        <taxon>Bacteria</taxon>
        <taxon>Bacillati</taxon>
        <taxon>Actinomycetota</taxon>
        <taxon>Actinomycetes</taxon>
        <taxon>Kitasatosporales</taxon>
        <taxon>Streptomycetaceae</taxon>
        <taxon>Streptomyces</taxon>
    </lineage>
</organism>
<dbReference type="EMBL" id="JARAWC010000060">
    <property type="protein sequence ID" value="MDX2966515.1"/>
    <property type="molecule type" value="Genomic_DNA"/>
</dbReference>
<sequence length="325" mass="35809">MPIVRALSALGRFLTRRLAVSRTGRPVTAADALGVDHTTVSRHIPAPEKRLGLRLIERGTEGWTLTDIGRAVPENARAIEHVVDTVAGQDSPPLHGTVRVSAPDGFGAPALVRLRRRHPRLQTELITTTRQLALRPSGFDLACTIGVLPAFLTQRTRLRRLLADEIDIRLPLTLAVRREAVTHASGFSARSFHEVPAGLQVLYPVSRPRSFARHPTQHPAQRVATHVSSTSCATYRARPRHPPSPHPILQVATTRLHKVRNTGRPTPRFRTRLPPHAVQNPGGKDSRPSRPPVLSHLKGPLVRAVRRARIERGSTPMPPRACSRP</sequence>
<reference evidence="4 6" key="1">
    <citation type="journal article" date="2023" name="Microb. Genom.">
        <title>Mesoterricola silvestris gen. nov., sp. nov., Mesoterricola sediminis sp. nov., Geothrix oryzae sp. nov., Geothrix edaphica sp. nov., Geothrix rubra sp. nov., and Geothrix limicola sp. nov., six novel members of Acidobacteriota isolated from soils.</title>
        <authorList>
            <person name="Weisberg A.J."/>
            <person name="Pearce E."/>
            <person name="Kramer C.G."/>
            <person name="Chang J.H."/>
            <person name="Clarke C.R."/>
        </authorList>
    </citation>
    <scope>NUCLEOTIDE SEQUENCE</scope>
    <source>
        <strain evidence="5 6">NB05-1H</strain>
        <strain evidence="4">NRRL_B-16521</strain>
    </source>
</reference>
<dbReference type="Gene3D" id="1.10.10.10">
    <property type="entry name" value="Winged helix-like DNA-binding domain superfamily/Winged helix DNA-binding domain"/>
    <property type="match status" value="1"/>
</dbReference>
<evidence type="ECO:0000313" key="4">
    <source>
        <dbReference type="EMBL" id="MDX2966515.1"/>
    </source>
</evidence>
<dbReference type="EMBL" id="JARAWP010000058">
    <property type="protein sequence ID" value="MDX3025886.1"/>
    <property type="molecule type" value="Genomic_DNA"/>
</dbReference>
<dbReference type="InterPro" id="IPR058163">
    <property type="entry name" value="LysR-type_TF_proteobact-type"/>
</dbReference>
<dbReference type="InterPro" id="IPR000847">
    <property type="entry name" value="LysR_HTH_N"/>
</dbReference>